<dbReference type="OrthoDB" id="351093at2157"/>
<evidence type="ECO:0000313" key="1">
    <source>
        <dbReference type="EMBL" id="SEM01287.1"/>
    </source>
</evidence>
<proteinExistence type="predicted"/>
<dbReference type="RefSeq" id="WP_211608557.1">
    <property type="nucleotide sequence ID" value="NZ_FOAD01000015.1"/>
</dbReference>
<protein>
    <submittedName>
        <fullName evidence="1">Uncharacterized protein</fullName>
    </submittedName>
</protein>
<accession>A0A1H7UXN7</accession>
<name>A0A1H7UXN7_HALLR</name>
<evidence type="ECO:0000313" key="2">
    <source>
        <dbReference type="Proteomes" id="UP000183894"/>
    </source>
</evidence>
<dbReference type="Proteomes" id="UP000183894">
    <property type="component" value="Unassembled WGS sequence"/>
</dbReference>
<reference evidence="1 2" key="1">
    <citation type="submission" date="2016-10" db="EMBL/GenBank/DDBJ databases">
        <authorList>
            <person name="de Groot N.N."/>
        </authorList>
    </citation>
    <scope>NUCLEOTIDE SEQUENCE [LARGE SCALE GENOMIC DNA]</scope>
    <source>
        <strain evidence="1 2">CDM_5</strain>
    </source>
</reference>
<gene>
    <name evidence="1" type="ORF">SAMN04488691_1151</name>
</gene>
<sequence>MHCKQSATNKARFKSVIATSDPIKALEEFIETEQSVDFSSEWKEDHYSVKLSRKIERSDRTVSGSFALFRHGESDVWTALTGHGPDFFKRGIKWILRKGQPELSNFYVSSEDLESVLKDTEKRLSSRIFVNKAVVYSHKEEGNISWETRPYRFVFDQSKSSDRYVDKLTFEVRRNRELLFDSFVSRSGVVKFTGGDVNLFFNNLLRAYANTATEKVELFSEKARSRQTGEIKELEIQFNSNPLQDPDNNRDLIDALANLSKSSLTIYHNNPYAHISVLDLVDGSNCDVFVTSSDTISIIPGFRGSMNSLIRISDQIAREFQEGKVVEKYEQKFDSSDFVHADL</sequence>
<organism evidence="1 2">
    <name type="scientific">Haloferax larsenii</name>
    <dbReference type="NCBI Taxonomy" id="302484"/>
    <lineage>
        <taxon>Archaea</taxon>
        <taxon>Methanobacteriati</taxon>
        <taxon>Methanobacteriota</taxon>
        <taxon>Stenosarchaea group</taxon>
        <taxon>Halobacteria</taxon>
        <taxon>Halobacteriales</taxon>
        <taxon>Haloferacaceae</taxon>
        <taxon>Haloferax</taxon>
    </lineage>
</organism>
<dbReference type="AlphaFoldDB" id="A0A1H7UXN7"/>
<dbReference type="EMBL" id="FOAD01000015">
    <property type="protein sequence ID" value="SEM01287.1"/>
    <property type="molecule type" value="Genomic_DNA"/>
</dbReference>